<feature type="transmembrane region" description="Helical" evidence="5">
    <location>
        <begin position="342"/>
        <end position="363"/>
    </location>
</feature>
<dbReference type="InterPro" id="IPR001611">
    <property type="entry name" value="Leu-rich_rpt"/>
</dbReference>
<keyword evidence="5" id="KW-0472">Membrane</keyword>
<dbReference type="EMBL" id="SMCR01000001">
    <property type="protein sequence ID" value="TCV99790.1"/>
    <property type="molecule type" value="Genomic_DNA"/>
</dbReference>
<dbReference type="RefSeq" id="WP_131863334.1">
    <property type="nucleotide sequence ID" value="NZ_SMCR01000001.1"/>
</dbReference>
<proteinExistence type="inferred from homology"/>
<evidence type="ECO:0000256" key="3">
    <source>
        <dbReference type="ARBA" id="ARBA00022614"/>
    </source>
</evidence>
<keyword evidence="5" id="KW-0812">Transmembrane</keyword>
<feature type="transmembrane region" description="Helical" evidence="5">
    <location>
        <begin position="513"/>
        <end position="535"/>
    </location>
</feature>
<dbReference type="SUPFAM" id="SSF52058">
    <property type="entry name" value="L domain-like"/>
    <property type="match status" value="1"/>
</dbReference>
<gene>
    <name evidence="6" type="ORF">EDC52_101127</name>
</gene>
<dbReference type="Gene3D" id="3.80.10.10">
    <property type="entry name" value="Ribonuclease Inhibitor"/>
    <property type="match status" value="1"/>
</dbReference>
<dbReference type="PANTHER" id="PTHR47114:SF2">
    <property type="entry name" value="OLIGODENDROCYTE-MYELIN GLYCOPROTEIN"/>
    <property type="match status" value="1"/>
</dbReference>
<dbReference type="InterPro" id="IPR032675">
    <property type="entry name" value="LRR_dom_sf"/>
</dbReference>
<evidence type="ECO:0000256" key="2">
    <source>
        <dbReference type="ARBA" id="ARBA00009868"/>
    </source>
</evidence>
<comment type="subcellular location">
    <subcellularLocation>
        <location evidence="1">Secreted</location>
    </subcellularLocation>
</comment>
<keyword evidence="4" id="KW-0677">Repeat</keyword>
<reference evidence="6 7" key="1">
    <citation type="submission" date="2019-03" db="EMBL/GenBank/DDBJ databases">
        <title>Genomic Encyclopedia of Type Strains, Phase IV (KMG-IV): sequencing the most valuable type-strain genomes for metagenomic binning, comparative biology and taxonomic classification.</title>
        <authorList>
            <person name="Goeker M."/>
        </authorList>
    </citation>
    <scope>NUCLEOTIDE SEQUENCE [LARGE SCALE GENOMIC DNA]</scope>
    <source>
        <strain evidence="6 7">DSM 19580</strain>
    </source>
</reference>
<dbReference type="AlphaFoldDB" id="A0A4R3Z6H5"/>
<evidence type="ECO:0000313" key="6">
    <source>
        <dbReference type="EMBL" id="TCV99790.1"/>
    </source>
</evidence>
<evidence type="ECO:0000256" key="1">
    <source>
        <dbReference type="ARBA" id="ARBA00004613"/>
    </source>
</evidence>
<protein>
    <recommendedName>
        <fullName evidence="8">Leucine rich repeat (LRR) protein</fullName>
    </recommendedName>
</protein>
<evidence type="ECO:0000256" key="5">
    <source>
        <dbReference type="SAM" id="Phobius"/>
    </source>
</evidence>
<keyword evidence="7" id="KW-1185">Reference proteome</keyword>
<dbReference type="OrthoDB" id="7030552at2"/>
<feature type="transmembrane region" description="Helical" evidence="5">
    <location>
        <begin position="481"/>
        <end position="501"/>
    </location>
</feature>
<feature type="transmembrane region" description="Helical" evidence="5">
    <location>
        <begin position="246"/>
        <end position="266"/>
    </location>
</feature>
<dbReference type="InterPro" id="IPR051071">
    <property type="entry name" value="LRR-bact_E3_ubiq_ligases"/>
</dbReference>
<evidence type="ECO:0008006" key="8">
    <source>
        <dbReference type="Google" id="ProtNLM"/>
    </source>
</evidence>
<name>A0A4R3Z6H5_9GAMM</name>
<dbReference type="GO" id="GO:0005576">
    <property type="term" value="C:extracellular region"/>
    <property type="evidence" value="ECO:0007669"/>
    <property type="project" value="UniProtKB-SubCell"/>
</dbReference>
<dbReference type="PANTHER" id="PTHR47114">
    <property type="match status" value="1"/>
</dbReference>
<organism evidence="6 7">
    <name type="scientific">Biostraticola tofi</name>
    <dbReference type="NCBI Taxonomy" id="466109"/>
    <lineage>
        <taxon>Bacteria</taxon>
        <taxon>Pseudomonadati</taxon>
        <taxon>Pseudomonadota</taxon>
        <taxon>Gammaproteobacteria</taxon>
        <taxon>Enterobacterales</taxon>
        <taxon>Bruguierivoracaceae</taxon>
        <taxon>Biostraticola</taxon>
    </lineage>
</organism>
<sequence length="550" mass="59685">MISSEYDSLTQVAHQPLSMNSTTAAEGENPEQLSWYLTAAPGSSELRDLAAQRVQDCMRRNSSELDLSNLGLRSLPEALPANIVTLNIQDNQLSSIPAIFYQKTGIRDVYLAGNILSPEWIERFKHADYLAAIKPKLHFKRYEPGTEQQDVRQGLCCVPSTWNRVRRLAVGNEIIHQLEIAAAQLRDFLANTGEAGAGRRWAGNLAAAGLRTGAIVTVTTVLRQVTGFALEKMLQLSLCSSPVRHLLAVIALMVGPALNIAGLINDEHHQVATGMTRVARSVMLALSLGTLATLVIATSPEPLSRMASLAPQMLIYTLSRDLAQLFFPIQDNNTGQNIKGTMVSAVGFASAQVALGELITLLAPHSGASYVMRVGRSATEGGQDTLNRAALRSLLPHWQHDVLTGMMNAVVEVYDDLFGGLARFVYSRRSAVLAMYKNGDDAVLSLRSIPGFRYGLDRPRLGNGHWPSAAECRFQFLNVNAARTSLLHSVVVSAVLLSFALQKADFTPLSGNLLNHCLCSAVIIVGYIAFIYSLAQRRAPQVDGPGFMPA</sequence>
<dbReference type="Proteomes" id="UP000295719">
    <property type="component" value="Unassembled WGS sequence"/>
</dbReference>
<comment type="caution">
    <text evidence="6">The sequence shown here is derived from an EMBL/GenBank/DDBJ whole genome shotgun (WGS) entry which is preliminary data.</text>
</comment>
<evidence type="ECO:0000256" key="4">
    <source>
        <dbReference type="ARBA" id="ARBA00022737"/>
    </source>
</evidence>
<accession>A0A4R3Z6H5</accession>
<keyword evidence="3" id="KW-0433">Leucine-rich repeat</keyword>
<comment type="similarity">
    <text evidence="2">Belongs to the LRR-containing bacterial E3 ligase family.</text>
</comment>
<evidence type="ECO:0000313" key="7">
    <source>
        <dbReference type="Proteomes" id="UP000295719"/>
    </source>
</evidence>
<keyword evidence="5" id="KW-1133">Transmembrane helix</keyword>
<feature type="transmembrane region" description="Helical" evidence="5">
    <location>
        <begin position="278"/>
        <end position="297"/>
    </location>
</feature>
<dbReference type="PROSITE" id="PS51450">
    <property type="entry name" value="LRR"/>
    <property type="match status" value="1"/>
</dbReference>